<dbReference type="Pfam" id="PF00690">
    <property type="entry name" value="Cation_ATPase_N"/>
    <property type="match status" value="1"/>
</dbReference>
<dbReference type="EMBL" id="CAFAAV010000006">
    <property type="protein sequence ID" value="CAB4801401.1"/>
    <property type="molecule type" value="Genomic_DNA"/>
</dbReference>
<feature type="transmembrane region" description="Helical" evidence="8">
    <location>
        <begin position="638"/>
        <end position="658"/>
    </location>
</feature>
<keyword evidence="6 8" id="KW-1133">Transmembrane helix</keyword>
<dbReference type="InterPro" id="IPR023299">
    <property type="entry name" value="ATPase_P-typ_cyto_dom_N"/>
</dbReference>
<dbReference type="EMBL" id="CAFBIY010000060">
    <property type="protein sequence ID" value="CAB4850637.1"/>
    <property type="molecule type" value="Genomic_DNA"/>
</dbReference>
<evidence type="ECO:0000256" key="8">
    <source>
        <dbReference type="SAM" id="Phobius"/>
    </source>
</evidence>
<evidence type="ECO:0000313" key="14">
    <source>
        <dbReference type="EMBL" id="CAB4942948.1"/>
    </source>
</evidence>
<dbReference type="Gene3D" id="3.40.1110.10">
    <property type="entry name" value="Calcium-transporting ATPase, cytoplasmic domain N"/>
    <property type="match status" value="2"/>
</dbReference>
<dbReference type="SUPFAM" id="SSF81660">
    <property type="entry name" value="Metal cation-transporting ATPase, ATP-binding domain N"/>
    <property type="match status" value="1"/>
</dbReference>
<feature type="transmembrane region" description="Helical" evidence="8">
    <location>
        <begin position="71"/>
        <end position="88"/>
    </location>
</feature>
<evidence type="ECO:0000256" key="2">
    <source>
        <dbReference type="ARBA" id="ARBA00022692"/>
    </source>
</evidence>
<feature type="transmembrane region" description="Helical" evidence="8">
    <location>
        <begin position="741"/>
        <end position="759"/>
    </location>
</feature>
<keyword evidence="7 8" id="KW-0472">Membrane</keyword>
<dbReference type="PRINTS" id="PR00120">
    <property type="entry name" value="HATPASE"/>
</dbReference>
<evidence type="ECO:0000256" key="6">
    <source>
        <dbReference type="ARBA" id="ARBA00022989"/>
    </source>
</evidence>
<gene>
    <name evidence="11" type="ORF">UFOPK2656_02078</name>
    <name evidence="12" type="ORF">UFOPK3099_00142</name>
    <name evidence="13" type="ORF">UFOPK3267_01260</name>
    <name evidence="14" type="ORF">UFOPK3651_02321</name>
    <name evidence="10" type="ORF">UFOPK4189_02170</name>
</gene>
<dbReference type="Pfam" id="PF00689">
    <property type="entry name" value="Cation_ATPase_C"/>
    <property type="match status" value="1"/>
</dbReference>
<organism evidence="10">
    <name type="scientific">freshwater metagenome</name>
    <dbReference type="NCBI Taxonomy" id="449393"/>
    <lineage>
        <taxon>unclassified sequences</taxon>
        <taxon>metagenomes</taxon>
        <taxon>ecological metagenomes</taxon>
    </lineage>
</organism>
<dbReference type="SFLD" id="SFLDG00002">
    <property type="entry name" value="C1.7:_P-type_atpase_like"/>
    <property type="match status" value="1"/>
</dbReference>
<dbReference type="InterPro" id="IPR001757">
    <property type="entry name" value="P_typ_ATPase"/>
</dbReference>
<dbReference type="InterPro" id="IPR036412">
    <property type="entry name" value="HAD-like_sf"/>
</dbReference>
<protein>
    <submittedName>
        <fullName evidence="10">Unannotated protein</fullName>
    </submittedName>
</protein>
<keyword evidence="2 8" id="KW-0812">Transmembrane</keyword>
<dbReference type="SFLD" id="SFLDF00027">
    <property type="entry name" value="p-type_atpase"/>
    <property type="match status" value="1"/>
</dbReference>
<feature type="transmembrane region" description="Helical" evidence="8">
    <location>
        <begin position="715"/>
        <end position="735"/>
    </location>
</feature>
<dbReference type="GO" id="GO:0016887">
    <property type="term" value="F:ATP hydrolysis activity"/>
    <property type="evidence" value="ECO:0007669"/>
    <property type="project" value="InterPro"/>
</dbReference>
<evidence type="ECO:0000256" key="5">
    <source>
        <dbReference type="ARBA" id="ARBA00022967"/>
    </source>
</evidence>
<dbReference type="SUPFAM" id="SSF56784">
    <property type="entry name" value="HAD-like"/>
    <property type="match status" value="1"/>
</dbReference>
<dbReference type="Gene3D" id="1.20.1110.10">
    <property type="entry name" value="Calcium-transporting ATPase, transmembrane domain"/>
    <property type="match status" value="2"/>
</dbReference>
<dbReference type="PANTHER" id="PTHR42861">
    <property type="entry name" value="CALCIUM-TRANSPORTING ATPASE"/>
    <property type="match status" value="1"/>
</dbReference>
<proteinExistence type="predicted"/>
<feature type="transmembrane region" description="Helical" evidence="8">
    <location>
        <begin position="255"/>
        <end position="279"/>
    </location>
</feature>
<feature type="transmembrane region" description="Helical" evidence="8">
    <location>
        <begin position="664"/>
        <end position="687"/>
    </location>
</feature>
<dbReference type="EMBL" id="CAEZYF010000013">
    <property type="protein sequence ID" value="CAB4730505.1"/>
    <property type="molecule type" value="Genomic_DNA"/>
</dbReference>
<dbReference type="Pfam" id="PF00702">
    <property type="entry name" value="Hydrolase"/>
    <property type="match status" value="1"/>
</dbReference>
<dbReference type="GO" id="GO:0005524">
    <property type="term" value="F:ATP binding"/>
    <property type="evidence" value="ECO:0007669"/>
    <property type="project" value="UniProtKB-KW"/>
</dbReference>
<dbReference type="InterPro" id="IPR006068">
    <property type="entry name" value="ATPase_P-typ_cation-transptr_C"/>
</dbReference>
<dbReference type="Gene3D" id="2.70.150.10">
    <property type="entry name" value="Calcium-transporting ATPase, cytoplasmic transduction domain A"/>
    <property type="match status" value="1"/>
</dbReference>
<dbReference type="Gene3D" id="3.40.50.1000">
    <property type="entry name" value="HAD superfamily/HAD-like"/>
    <property type="match status" value="2"/>
</dbReference>
<dbReference type="SMART" id="SM00831">
    <property type="entry name" value="Cation_ATPase_N"/>
    <property type="match status" value="1"/>
</dbReference>
<dbReference type="InterPro" id="IPR044492">
    <property type="entry name" value="P_typ_ATPase_HD_dom"/>
</dbReference>
<dbReference type="PROSITE" id="PS00154">
    <property type="entry name" value="ATPASE_E1_E2"/>
    <property type="match status" value="1"/>
</dbReference>
<dbReference type="SUPFAM" id="SSF81665">
    <property type="entry name" value="Calcium ATPase, transmembrane domain M"/>
    <property type="match status" value="1"/>
</dbReference>
<feature type="transmembrane region" description="Helical" evidence="8">
    <location>
        <begin position="779"/>
        <end position="799"/>
    </location>
</feature>
<dbReference type="GO" id="GO:0016020">
    <property type="term" value="C:membrane"/>
    <property type="evidence" value="ECO:0007669"/>
    <property type="project" value="UniProtKB-SubCell"/>
</dbReference>
<dbReference type="EMBL" id="CAESGF010000013">
    <property type="protein sequence ID" value="CAB4364410.1"/>
    <property type="molecule type" value="Genomic_DNA"/>
</dbReference>
<evidence type="ECO:0000259" key="9">
    <source>
        <dbReference type="SMART" id="SM00831"/>
    </source>
</evidence>
<sequence>MSLPVDLSSPTTGLTTAEARARLLADGPNRVIPEAKGRRLKRLLGPLADPMVALLLIAAPTYLLIGETTDAIVALAALVPIAGVGWLLESRAERTLEQLRKMTAPTTRVVRDGVEVEVPTEELVVGDAVWLLEGDVIPADGVVRELTQLLVDEAALTGESLPVAKGTGDAPGDDCNVWAGTTVLSGRARAQISTIGPATRYGKIGALVASVKQPPTPLQRGLASLVRSLAVVAAVFCIAAMGAELLHGDGWGAAVIAGVSLAIAAIPEEFSMVYTLYLAMGAWRLAQHRALVRRLPSVETLGSTTVICTDKTGTLTHGRLEVAGLWTSEREYRGEGDLTLGERVLLTTAVLACEPNPFDPLDVAIVRFAELHGLDTAMLHGGALVVDWPFEQSDKYLTHIWRDADGSHHVASKGSIEGLLRHVAGAEQQRAGVTYGNEQFAADGMRVIAVAGREIAAPTGVRDGDETGLRLLGLVAFSDPIRDGVAEALAECRAAGVRVIMVTGDHPATAHAVAEGLDLPHEADGSDLIATGDDLDHADAERLAYLVAHANVFARTRPEQKHLLVEALRAQGEVVAMTGDGINDAPALREADIGVAMGERGTTVAREAASLVLVDDNFATIVGAVRDGRRIFDNLTRAFAYLIAFHPPLLFGALVMPLLGKPLWLLPVHLVVLELLLHPVVSLVFQADPADDDVMRRPPRPVRDALRMRALWRPYAVGGVLAAALIGEYLWALAADWPVEQARALTFATLLASQIFLLLGMRSPERPVWKPGRPFTRTLWWVLGLIVVVTIGVVEIGPVARLLSFAPFPRWGWPVLVVVAAIATLWAEPLKRDQHSSGV</sequence>
<keyword evidence="5" id="KW-1278">Translocase</keyword>
<evidence type="ECO:0000256" key="7">
    <source>
        <dbReference type="ARBA" id="ARBA00023136"/>
    </source>
</evidence>
<feature type="domain" description="Cation-transporting P-type ATPase N-terminal" evidence="9">
    <location>
        <begin position="1"/>
        <end position="67"/>
    </location>
</feature>
<dbReference type="InterPro" id="IPR008250">
    <property type="entry name" value="ATPase_P-typ_transduc_dom_A_sf"/>
</dbReference>
<dbReference type="SUPFAM" id="SSF81653">
    <property type="entry name" value="Calcium ATPase, transduction domain A"/>
    <property type="match status" value="1"/>
</dbReference>
<dbReference type="SFLD" id="SFLDS00003">
    <property type="entry name" value="Haloacid_Dehalogenase"/>
    <property type="match status" value="1"/>
</dbReference>
<dbReference type="InterPro" id="IPR023214">
    <property type="entry name" value="HAD_sf"/>
</dbReference>
<evidence type="ECO:0000256" key="4">
    <source>
        <dbReference type="ARBA" id="ARBA00022840"/>
    </source>
</evidence>
<dbReference type="EMBL" id="CAFBMT010000014">
    <property type="protein sequence ID" value="CAB4942948.1"/>
    <property type="molecule type" value="Genomic_DNA"/>
</dbReference>
<keyword evidence="3" id="KW-0547">Nucleotide-binding</keyword>
<evidence type="ECO:0000256" key="1">
    <source>
        <dbReference type="ARBA" id="ARBA00004141"/>
    </source>
</evidence>
<evidence type="ECO:0000313" key="12">
    <source>
        <dbReference type="EMBL" id="CAB4801401.1"/>
    </source>
</evidence>
<evidence type="ECO:0000313" key="10">
    <source>
        <dbReference type="EMBL" id="CAB4364410.1"/>
    </source>
</evidence>
<dbReference type="NCBIfam" id="TIGR01494">
    <property type="entry name" value="ATPase_P-type"/>
    <property type="match status" value="2"/>
</dbReference>
<feature type="transmembrane region" description="Helical" evidence="8">
    <location>
        <begin position="43"/>
        <end position="65"/>
    </location>
</feature>
<dbReference type="InterPro" id="IPR018303">
    <property type="entry name" value="ATPase_P-typ_P_site"/>
</dbReference>
<comment type="subcellular location">
    <subcellularLocation>
        <location evidence="1">Membrane</location>
        <topology evidence="1">Multi-pass membrane protein</topology>
    </subcellularLocation>
</comment>
<dbReference type="InterPro" id="IPR004014">
    <property type="entry name" value="ATPase_P-typ_cation-transptr_N"/>
</dbReference>
<dbReference type="AlphaFoldDB" id="A0A6J6A9N2"/>
<reference evidence="10" key="1">
    <citation type="submission" date="2020-05" db="EMBL/GenBank/DDBJ databases">
        <authorList>
            <person name="Chiriac C."/>
            <person name="Salcher M."/>
            <person name="Ghai R."/>
            <person name="Kavagutti S V."/>
        </authorList>
    </citation>
    <scope>NUCLEOTIDE SEQUENCE</scope>
</reference>
<name>A0A6J6A9N2_9ZZZZ</name>
<accession>A0A6J6A9N2</accession>
<dbReference type="InterPro" id="IPR023298">
    <property type="entry name" value="ATPase_P-typ_TM_dom_sf"/>
</dbReference>
<evidence type="ECO:0000313" key="11">
    <source>
        <dbReference type="EMBL" id="CAB4730505.1"/>
    </source>
</evidence>
<feature type="transmembrane region" description="Helical" evidence="8">
    <location>
        <begin position="222"/>
        <end position="243"/>
    </location>
</feature>
<feature type="transmembrane region" description="Helical" evidence="8">
    <location>
        <begin position="811"/>
        <end position="827"/>
    </location>
</feature>
<dbReference type="InterPro" id="IPR059000">
    <property type="entry name" value="ATPase_P-type_domA"/>
</dbReference>
<keyword evidence="4" id="KW-0067">ATP-binding</keyword>
<evidence type="ECO:0000256" key="3">
    <source>
        <dbReference type="ARBA" id="ARBA00022741"/>
    </source>
</evidence>
<dbReference type="PRINTS" id="PR00119">
    <property type="entry name" value="CATATPASE"/>
</dbReference>
<evidence type="ECO:0000313" key="13">
    <source>
        <dbReference type="EMBL" id="CAB4850637.1"/>
    </source>
</evidence>
<dbReference type="Pfam" id="PF00122">
    <property type="entry name" value="E1-E2_ATPase"/>
    <property type="match status" value="1"/>
</dbReference>